<dbReference type="SUPFAM" id="SSF49785">
    <property type="entry name" value="Galactose-binding domain-like"/>
    <property type="match status" value="4"/>
</dbReference>
<evidence type="ECO:0000256" key="8">
    <source>
        <dbReference type="ARBA" id="ARBA00022771"/>
    </source>
</evidence>
<dbReference type="InterPro" id="IPR016187">
    <property type="entry name" value="CTDL_fold"/>
</dbReference>
<evidence type="ECO:0000256" key="2">
    <source>
        <dbReference type="ARBA" id="ARBA00004613"/>
    </source>
</evidence>
<dbReference type="GO" id="GO:0010185">
    <property type="term" value="P:regulation of cellular defense response"/>
    <property type="evidence" value="ECO:0007669"/>
    <property type="project" value="UniProtKB-ARBA"/>
</dbReference>
<evidence type="ECO:0000256" key="5">
    <source>
        <dbReference type="ARBA" id="ARBA00022525"/>
    </source>
</evidence>
<proteinExistence type="inferred from homology"/>
<dbReference type="SMART" id="SM00336">
    <property type="entry name" value="BBOX"/>
    <property type="match status" value="1"/>
</dbReference>
<evidence type="ECO:0000256" key="11">
    <source>
        <dbReference type="ARBA" id="ARBA00023157"/>
    </source>
</evidence>
<dbReference type="InterPro" id="IPR006585">
    <property type="entry name" value="FTP1"/>
</dbReference>
<evidence type="ECO:0000256" key="12">
    <source>
        <dbReference type="PROSITE-ProRule" id="PRU00024"/>
    </source>
</evidence>
<evidence type="ECO:0000256" key="4">
    <source>
        <dbReference type="ARBA" id="ARBA00011233"/>
    </source>
</evidence>
<dbReference type="PANTHER" id="PTHR45713">
    <property type="entry name" value="FTP DOMAIN-CONTAINING PROTEIN"/>
    <property type="match status" value="1"/>
</dbReference>
<dbReference type="Gene3D" id="4.10.830.40">
    <property type="match status" value="1"/>
</dbReference>
<feature type="compositionally biased region" description="Polar residues" evidence="13">
    <location>
        <begin position="412"/>
        <end position="422"/>
    </location>
</feature>
<feature type="domain" description="B box-type" evidence="17">
    <location>
        <begin position="1519"/>
        <end position="1555"/>
    </location>
</feature>
<organism evidence="18 19">
    <name type="scientific">Etheostoma spectabile</name>
    <name type="common">orangethroat darter</name>
    <dbReference type="NCBI Taxonomy" id="54343"/>
    <lineage>
        <taxon>Eukaryota</taxon>
        <taxon>Metazoa</taxon>
        <taxon>Chordata</taxon>
        <taxon>Craniata</taxon>
        <taxon>Vertebrata</taxon>
        <taxon>Euteleostomi</taxon>
        <taxon>Actinopterygii</taxon>
        <taxon>Neopterygii</taxon>
        <taxon>Teleostei</taxon>
        <taxon>Neoteleostei</taxon>
        <taxon>Acanthomorphata</taxon>
        <taxon>Eupercaria</taxon>
        <taxon>Perciformes</taxon>
        <taxon>Percoidei</taxon>
        <taxon>Percidae</taxon>
        <taxon>Etheostomatinae</taxon>
        <taxon>Etheostoma</taxon>
    </lineage>
</organism>
<keyword evidence="10" id="KW-0106">Calcium</keyword>
<dbReference type="InterPro" id="IPR008979">
    <property type="entry name" value="Galactose-bd-like_sf"/>
</dbReference>
<dbReference type="PROSITE" id="PS50041">
    <property type="entry name" value="C_TYPE_LECTIN_2"/>
    <property type="match status" value="2"/>
</dbReference>
<dbReference type="SUPFAM" id="SSF57845">
    <property type="entry name" value="B-box zinc-binding domain"/>
    <property type="match status" value="1"/>
</dbReference>
<evidence type="ECO:0000256" key="10">
    <source>
        <dbReference type="ARBA" id="ARBA00022837"/>
    </source>
</evidence>
<dbReference type="SMART" id="SM00184">
    <property type="entry name" value="RING"/>
    <property type="match status" value="1"/>
</dbReference>
<keyword evidence="19" id="KW-1185">Reference proteome</keyword>
<dbReference type="Gene3D" id="3.30.40.10">
    <property type="entry name" value="Zinc/RING finger domain, C3HC4 (zinc finger)"/>
    <property type="match status" value="1"/>
</dbReference>
<name>A0A5J5CQJ5_9PERO</name>
<feature type="transmembrane region" description="Helical" evidence="14">
    <location>
        <begin position="71"/>
        <end position="92"/>
    </location>
</feature>
<dbReference type="Gene3D" id="2.60.120.260">
    <property type="entry name" value="Galactose-binding domain-like"/>
    <property type="match status" value="4"/>
</dbReference>
<feature type="transmembrane region" description="Helical" evidence="14">
    <location>
        <begin position="30"/>
        <end position="50"/>
    </location>
</feature>
<feature type="domain" description="C-type lectin" evidence="15">
    <location>
        <begin position="671"/>
        <end position="786"/>
    </location>
</feature>
<keyword evidence="5" id="KW-0964">Secreted</keyword>
<comment type="similarity">
    <text evidence="3">Belongs to the fucolectin family.</text>
</comment>
<dbReference type="Gene3D" id="3.10.100.10">
    <property type="entry name" value="Mannose-Binding Protein A, subunit A"/>
    <property type="match status" value="2"/>
</dbReference>
<evidence type="ECO:0000259" key="16">
    <source>
        <dbReference type="PROSITE" id="PS50089"/>
    </source>
</evidence>
<evidence type="ECO:0000313" key="18">
    <source>
        <dbReference type="EMBL" id="KAA8582660.1"/>
    </source>
</evidence>
<protein>
    <submittedName>
        <fullName evidence="18">Uncharacterized protein</fullName>
    </submittedName>
</protein>
<evidence type="ECO:0000256" key="3">
    <source>
        <dbReference type="ARBA" id="ARBA00010147"/>
    </source>
</evidence>
<dbReference type="GO" id="GO:0042806">
    <property type="term" value="F:fucose binding"/>
    <property type="evidence" value="ECO:0007669"/>
    <property type="project" value="UniProtKB-ARBA"/>
</dbReference>
<evidence type="ECO:0000256" key="13">
    <source>
        <dbReference type="SAM" id="MobiDB-lite"/>
    </source>
</evidence>
<evidence type="ECO:0000256" key="9">
    <source>
        <dbReference type="ARBA" id="ARBA00022833"/>
    </source>
</evidence>
<feature type="region of interest" description="Disordered" evidence="13">
    <location>
        <begin position="1215"/>
        <end position="1249"/>
    </location>
</feature>
<dbReference type="InterPro" id="IPR001841">
    <property type="entry name" value="Znf_RING"/>
</dbReference>
<feature type="domain" description="C-type lectin" evidence="15">
    <location>
        <begin position="798"/>
        <end position="886"/>
    </location>
</feature>
<feature type="domain" description="RING-type" evidence="16">
    <location>
        <begin position="1333"/>
        <end position="1375"/>
    </location>
</feature>
<comment type="subunit">
    <text evidence="4">Homotrimer.</text>
</comment>
<dbReference type="Gene3D" id="3.30.160.60">
    <property type="entry name" value="Classic Zinc Finger"/>
    <property type="match status" value="1"/>
</dbReference>
<dbReference type="InterPro" id="IPR017907">
    <property type="entry name" value="Znf_RING_CS"/>
</dbReference>
<keyword evidence="7" id="KW-0430">Lectin</keyword>
<evidence type="ECO:0000256" key="6">
    <source>
        <dbReference type="ARBA" id="ARBA00022723"/>
    </source>
</evidence>
<dbReference type="InterPro" id="IPR013083">
    <property type="entry name" value="Znf_RING/FYVE/PHD"/>
</dbReference>
<dbReference type="SMART" id="SM00034">
    <property type="entry name" value="CLECT"/>
    <property type="match status" value="2"/>
</dbReference>
<dbReference type="Pfam" id="PF00059">
    <property type="entry name" value="Lectin_C"/>
    <property type="match status" value="2"/>
</dbReference>
<dbReference type="Pfam" id="PF13445">
    <property type="entry name" value="zf-RING_UBOX"/>
    <property type="match status" value="1"/>
</dbReference>
<dbReference type="InterPro" id="IPR051941">
    <property type="entry name" value="BG_Antigen-Binding_Lectin"/>
</dbReference>
<dbReference type="GO" id="GO:0001868">
    <property type="term" value="P:regulation of complement activation, lectin pathway"/>
    <property type="evidence" value="ECO:0007669"/>
    <property type="project" value="UniProtKB-ARBA"/>
</dbReference>
<feature type="compositionally biased region" description="Acidic residues" evidence="13">
    <location>
        <begin position="1215"/>
        <end position="1244"/>
    </location>
</feature>
<keyword evidence="14" id="KW-1133">Transmembrane helix</keyword>
<keyword evidence="6" id="KW-0479">Metal-binding</keyword>
<dbReference type="PROSITE" id="PS00615">
    <property type="entry name" value="C_TYPE_LECTIN_1"/>
    <property type="match status" value="1"/>
</dbReference>
<dbReference type="InterPro" id="IPR000315">
    <property type="entry name" value="Znf_B-box"/>
</dbReference>
<dbReference type="SUPFAM" id="SSF56436">
    <property type="entry name" value="C-type lectin-like"/>
    <property type="match status" value="2"/>
</dbReference>
<dbReference type="PANTHER" id="PTHR45713:SF8">
    <property type="entry name" value="SI:CH211-215K15.4"/>
    <property type="match status" value="1"/>
</dbReference>
<dbReference type="InterPro" id="IPR018378">
    <property type="entry name" value="C-type_lectin_CS"/>
</dbReference>
<evidence type="ECO:0000256" key="1">
    <source>
        <dbReference type="ARBA" id="ARBA00002219"/>
    </source>
</evidence>
<dbReference type="EMBL" id="VOFY01000019">
    <property type="protein sequence ID" value="KAA8582660.1"/>
    <property type="molecule type" value="Genomic_DNA"/>
</dbReference>
<dbReference type="GO" id="GO:0005576">
    <property type="term" value="C:extracellular region"/>
    <property type="evidence" value="ECO:0007669"/>
    <property type="project" value="UniProtKB-SubCell"/>
</dbReference>
<dbReference type="InterPro" id="IPR027370">
    <property type="entry name" value="Znf-RING_euk"/>
</dbReference>
<keyword evidence="14" id="KW-0812">Transmembrane</keyword>
<dbReference type="Pfam" id="PF00643">
    <property type="entry name" value="zf-B_box"/>
    <property type="match status" value="1"/>
</dbReference>
<comment type="function">
    <text evidence="1">Acts as a defensive agent. Recognizes blood group fucosylated oligosaccharides including A, B, H and Lewis B-type antigens. Does not recognize Lewis A antigen and has low affinity for monovalent haptens.</text>
</comment>
<evidence type="ECO:0000313" key="19">
    <source>
        <dbReference type="Proteomes" id="UP000327493"/>
    </source>
</evidence>
<comment type="subcellular location">
    <subcellularLocation>
        <location evidence="2">Secreted</location>
    </subcellularLocation>
</comment>
<sequence length="1686" mass="190740">MENNTCLVNISHYGWESGLLMTAGVAGDSYLAAGLLLGSVLLGLVSYISAFWSQRRKLKEVFTSQQHAKSIYRRIFAILLSDVGFILLSFSLTLQAANLALGGVVVVSSLWDSWIVPSLLTDGNTDSTYGHRSCVSTQYQNDPWFRVDLGGLYDISTVVIVRRTDCCPTELDGTEIRIGDSLENNGNNNSRCGVITVTSDVTMTFDCNQIRGRYVNFFLPGVNKRLVLCEVKVYDHFAGVNMARGGVAAQSSLFYAWTLASTVIDGNTHPIYYDGSCSSTKLENNPWWRVDLLAPYDILSVEVTRRSDCCIYELNGAEIRIGNSLENNGNNNPRCGVFSVTSAVTMNFNCSQMTGRYVNIFIPQGGYVQLCEVKVYATTSVTGVNVAPRGVATQSANPASAETAPSKAIEENTGQEAPQENCASVPPQDNPWWQLDLRSIYRISNVSITSICCSQNLTGAEIRIGLRNDTKNKRCAIIYIGDGNQKYNYNCGIMEGRFIHVVLPGLKKTLTICELKVYGTVLENVALRGVAFQSSTKLTGHEASKVIDGDMFSTCSITEDKPSQWVMVDLLVPCSVTVVQLAYSQDCCFSSDVQVDNTSCMVIPSSSQSLVTLDCGGIVGRYVTVMHPIIPPPLCEVEVYSTWKNPQNRHLQLRKPPHCDYCLFDSCSRDYILIRDEPKSWFEAQTYCRERFTDLATISNPNDMNRVVDKMNNDFNDFWIGLYGVDLTWRWSLSDKGYYGDGEAEFRNWGVGEPNAQRGIQHCAAMQHTGEWRDMDCDLPNYFLCFDGRNSTPETKIFVETAMNWTDARRYCMVHHTDLLSVRNQAENNEIQSMVPAEKLAWIGLFEDSWKWSDGSYSSFRYWSQGLVNNLGESPKCAYVYDKKWSISTAEKCQLNNHTSNCFSDFKKRSVMRISTDFDMSDPVIQQQILSQLEEQMKKKGISDFKIRWRMSGCVSRKDDSTNLKNANGLEDILHMAEKAFEAFKDVESKAENEEGPEMKDTAGTVSISNSFNNRGLFGFIQVAKTAFEKLNKGPSYHLKKHGFIEKLKPEVEIKFDFFEWYLAYSKPNKTSSEPYYFWKDIVICYKLYTTKNAAESTSFPGLLDLLNHGLFTSKGRCVKFEEAEETVSELEAIRDHLKTTYEANVDDVKEAERYILSNIILSNKMQNSLQHTPVTELQAIIHRFLGTEVGHRSPQFYLLVLLLFWPEEEPWVVQEEDDEEVEQKATEDDESEDKTWEDEDSNGDQETRTEPAQLSLDLMFGPDLQQSVTFMEKAFERAKYAKYLRGRYLLPLFFLGTGSGLSKWIHRSSLNTDIMATAQSEHSSVLKEELTCPVCLDLYRDPHLLPCGHNFCKTCLDRLKRQADRGRFRCPECRESHRCGINFQKNFKLANISDDYRHRCRSTTAAATALKSRELLSSSLSAQQAKCLFAVPCDYCPSVSAEASGISAAGEGSSAASVSQEEGYKQEATAAESMFAVKTCLKCEVSMCQEHVKPHLELPAFREHPLTEPMNDFWKRKCPDHDEIYRYYCMDDKICVCNACTIEGGHSGHTIKTLKNTMKDLKGTLDKQLYRVERKYSMAEKKLQEQREKERQNKKFMDDSEQCLTRLGEEMKAKILRFVTRLRECARTHSDTNGPAIQKNIFKISQDQVRLQEVRCGIESLMQESDPFRFIERHTGQQENSAVGS</sequence>
<dbReference type="CDD" id="cd19802">
    <property type="entry name" value="Bbox1_TRIM8-like"/>
    <property type="match status" value="1"/>
</dbReference>
<dbReference type="SMART" id="SM00607">
    <property type="entry name" value="FTP"/>
    <property type="match status" value="4"/>
</dbReference>
<dbReference type="PROSITE" id="PS50089">
    <property type="entry name" value="ZF_RING_2"/>
    <property type="match status" value="1"/>
</dbReference>
<dbReference type="Pfam" id="PF22633">
    <property type="entry name" value="F5_F8_type_C_2"/>
    <property type="match status" value="3"/>
</dbReference>
<keyword evidence="14" id="KW-0472">Membrane</keyword>
<gene>
    <name evidence="18" type="ORF">FQN60_006331</name>
</gene>
<evidence type="ECO:0000259" key="15">
    <source>
        <dbReference type="PROSITE" id="PS50041"/>
    </source>
</evidence>
<keyword evidence="9" id="KW-0862">Zinc</keyword>
<reference evidence="18 19" key="1">
    <citation type="submission" date="2019-08" db="EMBL/GenBank/DDBJ databases">
        <title>A chromosome-level genome assembly, high-density linkage maps, and genome scans reveal the genomic architecture of hybrid incompatibilities underlying speciation via character displacement in darters (Percidae: Etheostominae).</title>
        <authorList>
            <person name="Moran R.L."/>
            <person name="Catchen J.M."/>
            <person name="Fuller R.C."/>
        </authorList>
    </citation>
    <scope>NUCLEOTIDE SEQUENCE [LARGE SCALE GENOMIC DNA]</scope>
    <source>
        <strain evidence="18">EspeVRDwgs_2016</strain>
        <tissue evidence="18">Muscle</tissue>
    </source>
</reference>
<dbReference type="PROSITE" id="PS50119">
    <property type="entry name" value="ZF_BBOX"/>
    <property type="match status" value="1"/>
</dbReference>
<dbReference type="GO" id="GO:0008270">
    <property type="term" value="F:zinc ion binding"/>
    <property type="evidence" value="ECO:0007669"/>
    <property type="project" value="UniProtKB-KW"/>
</dbReference>
<feature type="region of interest" description="Disordered" evidence="13">
    <location>
        <begin position="394"/>
        <end position="426"/>
    </location>
</feature>
<comment type="caution">
    <text evidence="18">The sequence shown here is derived from an EMBL/GenBank/DDBJ whole genome shotgun (WGS) entry which is preliminary data.</text>
</comment>
<dbReference type="InterPro" id="IPR001304">
    <property type="entry name" value="C-type_lectin-like"/>
</dbReference>
<dbReference type="PROSITE" id="PS00518">
    <property type="entry name" value="ZF_RING_1"/>
    <property type="match status" value="1"/>
</dbReference>
<accession>A0A5J5CQJ5</accession>
<dbReference type="InterPro" id="IPR016186">
    <property type="entry name" value="C-type_lectin-like/link_sf"/>
</dbReference>
<evidence type="ECO:0000259" key="17">
    <source>
        <dbReference type="PROSITE" id="PS50119"/>
    </source>
</evidence>
<keyword evidence="11" id="KW-1015">Disulfide bond</keyword>
<keyword evidence="8 12" id="KW-0863">Zinc-finger</keyword>
<dbReference type="Proteomes" id="UP000327493">
    <property type="component" value="Chromosome 19"/>
</dbReference>
<evidence type="ECO:0000256" key="14">
    <source>
        <dbReference type="SAM" id="Phobius"/>
    </source>
</evidence>
<dbReference type="SUPFAM" id="SSF57850">
    <property type="entry name" value="RING/U-box"/>
    <property type="match status" value="1"/>
</dbReference>
<evidence type="ECO:0000256" key="7">
    <source>
        <dbReference type="ARBA" id="ARBA00022734"/>
    </source>
</evidence>